<sequence>MRAVIQRVSESYVNVDNHNVGEINSGLNVLLGVEEEDNEKDVDYMVDKIVNLRIFEDDQDKLNLSVKDVNGEILVVSQFTLLGDCRKGRRPNFMKAAPPAKADELYKLFTKKIEENHGLKVQTGSFQQHMKVGLVNDGPVTMLIDSKKTF</sequence>
<dbReference type="AlphaFoldDB" id="A0A226BXE0"/>
<dbReference type="HAMAP" id="MF_00518">
    <property type="entry name" value="Deacylase_Dtd"/>
    <property type="match status" value="1"/>
</dbReference>
<dbReference type="SUPFAM" id="SSF69500">
    <property type="entry name" value="DTD-like"/>
    <property type="match status" value="1"/>
</dbReference>
<evidence type="ECO:0000256" key="1">
    <source>
        <dbReference type="ARBA" id="ARBA00009673"/>
    </source>
</evidence>
<dbReference type="GO" id="GO:0106026">
    <property type="term" value="F:Gly-tRNA(Ala) deacylase activity"/>
    <property type="evidence" value="ECO:0007669"/>
    <property type="project" value="UniProtKB-UniRule"/>
</dbReference>
<gene>
    <name evidence="2" type="primary">dtd</name>
    <name evidence="3" type="ORF">CDO51_07850</name>
</gene>
<comment type="catalytic activity">
    <reaction evidence="2">
        <text>glycyl-tRNA(Ala) + H2O = tRNA(Ala) + glycine + H(+)</text>
        <dbReference type="Rhea" id="RHEA:53744"/>
        <dbReference type="Rhea" id="RHEA-COMP:9657"/>
        <dbReference type="Rhea" id="RHEA-COMP:13640"/>
        <dbReference type="ChEBI" id="CHEBI:15377"/>
        <dbReference type="ChEBI" id="CHEBI:15378"/>
        <dbReference type="ChEBI" id="CHEBI:57305"/>
        <dbReference type="ChEBI" id="CHEBI:78442"/>
        <dbReference type="ChEBI" id="CHEBI:78522"/>
    </reaction>
</comment>
<comment type="function">
    <text evidence="2">An aminoacyl-tRNA editing enzyme that deacylates mischarged D-aminoacyl-tRNAs. Also deacylates mischarged glycyl-tRNA(Ala), protecting cells against glycine mischarging by AlaRS. Acts via tRNA-based rather than protein-based catalysis; rejects L-amino acids rather than detecting D-amino acids in the active site. By recycling D-aminoacyl-tRNA to D-amino acids and free tRNA molecules, this enzyme counteracts the toxicity associated with the formation of D-aminoacyl-tRNA entities in vivo and helps enforce protein L-homochirality.</text>
</comment>
<organism evidence="3 4">
    <name type="scientific">Natranaerobius trueperi</name>
    <dbReference type="NCBI Taxonomy" id="759412"/>
    <lineage>
        <taxon>Bacteria</taxon>
        <taxon>Bacillati</taxon>
        <taxon>Bacillota</taxon>
        <taxon>Clostridia</taxon>
        <taxon>Natranaerobiales</taxon>
        <taxon>Natranaerobiaceae</taxon>
        <taxon>Natranaerobius</taxon>
    </lineage>
</organism>
<dbReference type="Pfam" id="PF02580">
    <property type="entry name" value="Tyr_Deacylase"/>
    <property type="match status" value="1"/>
</dbReference>
<protein>
    <recommendedName>
        <fullName evidence="2">D-aminoacyl-tRNA deacylase</fullName>
        <shortName evidence="2">DTD</shortName>
        <ecNumber evidence="2">3.1.1.96</ecNumber>
    </recommendedName>
    <alternativeName>
        <fullName evidence="2">Gly-tRNA(Ala) deacylase</fullName>
        <ecNumber evidence="2">3.1.1.-</ecNumber>
    </alternativeName>
</protein>
<dbReference type="GO" id="GO:0051500">
    <property type="term" value="F:D-tyrosyl-tRNA(Tyr) deacylase activity"/>
    <property type="evidence" value="ECO:0007669"/>
    <property type="project" value="TreeGrafter"/>
</dbReference>
<dbReference type="PANTHER" id="PTHR10472:SF5">
    <property type="entry name" value="D-AMINOACYL-TRNA DEACYLASE 1"/>
    <property type="match status" value="1"/>
</dbReference>
<comment type="similarity">
    <text evidence="1 2">Belongs to the DTD family.</text>
</comment>
<dbReference type="GO" id="GO:0005737">
    <property type="term" value="C:cytoplasm"/>
    <property type="evidence" value="ECO:0007669"/>
    <property type="project" value="UniProtKB-SubCell"/>
</dbReference>
<dbReference type="CDD" id="cd00563">
    <property type="entry name" value="Dtyr_deacylase"/>
    <property type="match status" value="1"/>
</dbReference>
<dbReference type="InterPro" id="IPR003732">
    <property type="entry name" value="Daa-tRNA_deacyls_DTD"/>
</dbReference>
<dbReference type="GO" id="GO:0000049">
    <property type="term" value="F:tRNA binding"/>
    <property type="evidence" value="ECO:0007669"/>
    <property type="project" value="UniProtKB-UniRule"/>
</dbReference>
<comment type="subunit">
    <text evidence="2">Homodimer.</text>
</comment>
<keyword evidence="2" id="KW-0820">tRNA-binding</keyword>
<dbReference type="EC" id="3.1.1.96" evidence="2"/>
<dbReference type="FunFam" id="3.50.80.10:FF:000001">
    <property type="entry name" value="D-aminoacyl-tRNA deacylase"/>
    <property type="match status" value="1"/>
</dbReference>
<dbReference type="EMBL" id="NIQC01000015">
    <property type="protein sequence ID" value="OWZ83615.1"/>
    <property type="molecule type" value="Genomic_DNA"/>
</dbReference>
<keyword evidence="2" id="KW-0694">RNA-binding</keyword>
<dbReference type="RefSeq" id="WP_089023736.1">
    <property type="nucleotide sequence ID" value="NZ_NIQC01000015.1"/>
</dbReference>
<dbReference type="EC" id="3.1.1.-" evidence="2"/>
<dbReference type="GO" id="GO:0043908">
    <property type="term" value="F:Ser(Gly)-tRNA(Ala) hydrolase activity"/>
    <property type="evidence" value="ECO:0007669"/>
    <property type="project" value="UniProtKB-UniRule"/>
</dbReference>
<comment type="domain">
    <text evidence="2">A Gly-cisPro motif from one monomer fits into the active site of the other monomer to allow specific chiral rejection of L-amino acids.</text>
</comment>
<evidence type="ECO:0000313" key="4">
    <source>
        <dbReference type="Proteomes" id="UP000214588"/>
    </source>
</evidence>
<dbReference type="Gene3D" id="3.50.80.10">
    <property type="entry name" value="D-tyrosyl-tRNA(Tyr) deacylase"/>
    <property type="match status" value="1"/>
</dbReference>
<accession>A0A226BXE0</accession>
<comment type="catalytic activity">
    <reaction evidence="2">
        <text>a D-aminoacyl-tRNA + H2O = a tRNA + a D-alpha-amino acid + H(+)</text>
        <dbReference type="Rhea" id="RHEA:13953"/>
        <dbReference type="Rhea" id="RHEA-COMP:10123"/>
        <dbReference type="Rhea" id="RHEA-COMP:10124"/>
        <dbReference type="ChEBI" id="CHEBI:15377"/>
        <dbReference type="ChEBI" id="CHEBI:15378"/>
        <dbReference type="ChEBI" id="CHEBI:59871"/>
        <dbReference type="ChEBI" id="CHEBI:78442"/>
        <dbReference type="ChEBI" id="CHEBI:79333"/>
        <dbReference type="EC" id="3.1.1.96"/>
    </reaction>
</comment>
<comment type="subcellular location">
    <subcellularLocation>
        <location evidence="2">Cytoplasm</location>
    </subcellularLocation>
</comment>
<dbReference type="PANTHER" id="PTHR10472">
    <property type="entry name" value="D-TYROSYL-TRNA TYR DEACYLASE"/>
    <property type="match status" value="1"/>
</dbReference>
<keyword evidence="2" id="KW-0963">Cytoplasm</keyword>
<reference evidence="3 4" key="1">
    <citation type="submission" date="2017-06" db="EMBL/GenBank/DDBJ databases">
        <title>Draft Genome Sequence of Natranaerobius trueperi halophilic, alkalithermophilic bacteria from soda lakes.</title>
        <authorList>
            <person name="Zhao B."/>
        </authorList>
    </citation>
    <scope>NUCLEOTIDE SEQUENCE [LARGE SCALE GENOMIC DNA]</scope>
    <source>
        <strain evidence="3 4">DSM 18760</strain>
    </source>
</reference>
<evidence type="ECO:0000313" key="3">
    <source>
        <dbReference type="EMBL" id="OWZ83615.1"/>
    </source>
</evidence>
<dbReference type="GO" id="GO:0019478">
    <property type="term" value="P:D-amino acid catabolic process"/>
    <property type="evidence" value="ECO:0007669"/>
    <property type="project" value="UniProtKB-UniRule"/>
</dbReference>
<proteinExistence type="inferred from homology"/>
<dbReference type="NCBIfam" id="TIGR00256">
    <property type="entry name" value="D-aminoacyl-tRNA deacylase"/>
    <property type="match status" value="1"/>
</dbReference>
<feature type="short sequence motif" description="Gly-cisPro motif, important for rejection of L-amino acids" evidence="2">
    <location>
        <begin position="138"/>
        <end position="139"/>
    </location>
</feature>
<dbReference type="Proteomes" id="UP000214588">
    <property type="component" value="Unassembled WGS sequence"/>
</dbReference>
<keyword evidence="2" id="KW-0378">Hydrolase</keyword>
<comment type="caution">
    <text evidence="3">The sequence shown here is derived from an EMBL/GenBank/DDBJ whole genome shotgun (WGS) entry which is preliminary data.</text>
</comment>
<name>A0A226BXE0_9FIRM</name>
<evidence type="ECO:0000256" key="2">
    <source>
        <dbReference type="HAMAP-Rule" id="MF_00518"/>
    </source>
</evidence>
<dbReference type="OrthoDB" id="9801395at2"/>
<keyword evidence="4" id="KW-1185">Reference proteome</keyword>
<dbReference type="InterPro" id="IPR023509">
    <property type="entry name" value="DTD-like_sf"/>
</dbReference>